<gene>
    <name evidence="2" type="ORF">EDS130_LOCUS45246</name>
</gene>
<dbReference type="OrthoDB" id="10604756at2759"/>
<organism evidence="2 3">
    <name type="scientific">Adineta ricciae</name>
    <name type="common">Rotifer</name>
    <dbReference type="NCBI Taxonomy" id="249248"/>
    <lineage>
        <taxon>Eukaryota</taxon>
        <taxon>Metazoa</taxon>
        <taxon>Spiralia</taxon>
        <taxon>Gnathifera</taxon>
        <taxon>Rotifera</taxon>
        <taxon>Eurotatoria</taxon>
        <taxon>Bdelloidea</taxon>
        <taxon>Adinetida</taxon>
        <taxon>Adinetidae</taxon>
        <taxon>Adineta</taxon>
    </lineage>
</organism>
<proteinExistence type="predicted"/>
<sequence length="214" mass="23298">MKLSPATASITGCCRFEKRDRSYGVLLDSQERTITGYGSVAEYINEKLDCTSSIVSVLSTTFGNSIGQNTNNRKKRQIRSVTLAVFLDAPNPNRNRGFDLGSMRIRLDSIPAGLNSCGFGFANPMFDRSHIQSVLGSAAFSLNIETTTGIVSVLAQFCSVGQVVSGKKNKLNGKGTRQIYSCLLVYLFITLFCVAISLISLSSIFSFEIRVESC</sequence>
<dbReference type="Proteomes" id="UP000663852">
    <property type="component" value="Unassembled WGS sequence"/>
</dbReference>
<reference evidence="2" key="1">
    <citation type="submission" date="2021-02" db="EMBL/GenBank/DDBJ databases">
        <authorList>
            <person name="Nowell W R."/>
        </authorList>
    </citation>
    <scope>NUCLEOTIDE SEQUENCE</scope>
</reference>
<comment type="caution">
    <text evidence="2">The sequence shown here is derived from an EMBL/GenBank/DDBJ whole genome shotgun (WGS) entry which is preliminary data.</text>
</comment>
<evidence type="ECO:0000256" key="1">
    <source>
        <dbReference type="SAM" id="Phobius"/>
    </source>
</evidence>
<evidence type="ECO:0000313" key="2">
    <source>
        <dbReference type="EMBL" id="CAF1539979.1"/>
    </source>
</evidence>
<feature type="transmembrane region" description="Helical" evidence="1">
    <location>
        <begin position="183"/>
        <end position="207"/>
    </location>
</feature>
<dbReference type="EMBL" id="CAJNOJ010001041">
    <property type="protein sequence ID" value="CAF1539979.1"/>
    <property type="molecule type" value="Genomic_DNA"/>
</dbReference>
<accession>A0A815VTX3</accession>
<keyword evidence="1" id="KW-0812">Transmembrane</keyword>
<keyword evidence="1" id="KW-1133">Transmembrane helix</keyword>
<evidence type="ECO:0000313" key="3">
    <source>
        <dbReference type="Proteomes" id="UP000663852"/>
    </source>
</evidence>
<dbReference type="AlphaFoldDB" id="A0A815VTX3"/>
<name>A0A815VTX3_ADIRI</name>
<protein>
    <submittedName>
        <fullName evidence="2">Uncharacterized protein</fullName>
    </submittedName>
</protein>
<keyword evidence="1" id="KW-0472">Membrane</keyword>